<dbReference type="Gene3D" id="3.30.70.100">
    <property type="match status" value="1"/>
</dbReference>
<sequence length="109" mass="12031">MPYTAIVAYPNEPDTEFNTDYYLSTHMPLVAKTWGPHGLKSWNVVRYENDLTGATSKYLIVATLIWESEEALKKAREVEGAPAIFADIPNFTNKAPITLAGGVIASQDL</sequence>
<gene>
    <name evidence="2" type="ORF">PDE_07440</name>
</gene>
<dbReference type="HOGENOM" id="CLU_115019_1_2_1"/>
<reference evidence="2 3" key="1">
    <citation type="journal article" date="2013" name="PLoS ONE">
        <title>Genomic and secretomic analyses reveal unique features of the lignocellulolytic enzyme system of Penicillium decumbens.</title>
        <authorList>
            <person name="Liu G."/>
            <person name="Zhang L."/>
            <person name="Wei X."/>
            <person name="Zou G."/>
            <person name="Qin Y."/>
            <person name="Ma L."/>
            <person name="Li J."/>
            <person name="Zheng H."/>
            <person name="Wang S."/>
            <person name="Wang C."/>
            <person name="Xun L."/>
            <person name="Zhao G.-P."/>
            <person name="Zhou Z."/>
            <person name="Qu Y."/>
        </authorList>
    </citation>
    <scope>NUCLEOTIDE SEQUENCE [LARGE SCALE GENOMIC DNA]</scope>
    <source>
        <strain evidence="3">114-2 / CGMCC 5302</strain>
    </source>
</reference>
<accession>S7ZP61</accession>
<dbReference type="PANTHER" id="PTHR40260">
    <property type="entry name" value="BLR8190 PROTEIN"/>
    <property type="match status" value="1"/>
</dbReference>
<evidence type="ECO:0000313" key="2">
    <source>
        <dbReference type="EMBL" id="EPS32480.1"/>
    </source>
</evidence>
<dbReference type="NCBIfam" id="TIGR02118">
    <property type="entry name" value="EthD family reductase"/>
    <property type="match status" value="1"/>
</dbReference>
<dbReference type="AlphaFoldDB" id="S7ZP61"/>
<comment type="similarity">
    <text evidence="1">Belongs to the tpcK family.</text>
</comment>
<keyword evidence="3" id="KW-1185">Reference proteome</keyword>
<evidence type="ECO:0000256" key="1">
    <source>
        <dbReference type="ARBA" id="ARBA00005986"/>
    </source>
</evidence>
<dbReference type="Proteomes" id="UP000019376">
    <property type="component" value="Unassembled WGS sequence"/>
</dbReference>
<dbReference type="GO" id="GO:0016491">
    <property type="term" value="F:oxidoreductase activity"/>
    <property type="evidence" value="ECO:0007669"/>
    <property type="project" value="InterPro"/>
</dbReference>
<proteinExistence type="inferred from homology"/>
<dbReference type="InterPro" id="IPR009799">
    <property type="entry name" value="EthD_dom"/>
</dbReference>
<protein>
    <recommendedName>
        <fullName evidence="4">EthD domain-containing protein</fullName>
    </recommendedName>
</protein>
<dbReference type="OrthoDB" id="4892971at2759"/>
<name>S7ZP61_PENO1</name>
<dbReference type="EMBL" id="KB644414">
    <property type="protein sequence ID" value="EPS32480.1"/>
    <property type="molecule type" value="Genomic_DNA"/>
</dbReference>
<evidence type="ECO:0008006" key="4">
    <source>
        <dbReference type="Google" id="ProtNLM"/>
    </source>
</evidence>
<dbReference type="PANTHER" id="PTHR40260:SF2">
    <property type="entry name" value="BLR8190 PROTEIN"/>
    <property type="match status" value="1"/>
</dbReference>
<evidence type="ECO:0000313" key="3">
    <source>
        <dbReference type="Proteomes" id="UP000019376"/>
    </source>
</evidence>
<dbReference type="InterPro" id="IPR011008">
    <property type="entry name" value="Dimeric_a/b-barrel"/>
</dbReference>
<dbReference type="PhylomeDB" id="S7ZP61"/>
<dbReference type="SUPFAM" id="SSF54909">
    <property type="entry name" value="Dimeric alpha+beta barrel"/>
    <property type="match status" value="1"/>
</dbReference>
<organism evidence="2 3">
    <name type="scientific">Penicillium oxalicum (strain 114-2 / CGMCC 5302)</name>
    <name type="common">Penicillium decumbens</name>
    <dbReference type="NCBI Taxonomy" id="933388"/>
    <lineage>
        <taxon>Eukaryota</taxon>
        <taxon>Fungi</taxon>
        <taxon>Dikarya</taxon>
        <taxon>Ascomycota</taxon>
        <taxon>Pezizomycotina</taxon>
        <taxon>Eurotiomycetes</taxon>
        <taxon>Eurotiomycetidae</taxon>
        <taxon>Eurotiales</taxon>
        <taxon>Aspergillaceae</taxon>
        <taxon>Penicillium</taxon>
    </lineage>
</organism>
<dbReference type="eggNOG" id="ENOG502SXKU">
    <property type="taxonomic scope" value="Eukaryota"/>
</dbReference>
<dbReference type="STRING" id="933388.S7ZP61"/>